<keyword evidence="3" id="KW-1185">Reference proteome</keyword>
<gene>
    <name evidence="2" type="ORF">DBV15_10344</name>
</gene>
<feature type="coiled-coil region" evidence="1">
    <location>
        <begin position="110"/>
        <end position="144"/>
    </location>
</feature>
<evidence type="ECO:0000313" key="3">
    <source>
        <dbReference type="Proteomes" id="UP000310200"/>
    </source>
</evidence>
<dbReference type="Proteomes" id="UP000310200">
    <property type="component" value="Unassembled WGS sequence"/>
</dbReference>
<protein>
    <submittedName>
        <fullName evidence="2">Uncharacterized protein</fullName>
    </submittedName>
</protein>
<keyword evidence="1" id="KW-0175">Coiled coil</keyword>
<reference evidence="2 3" key="1">
    <citation type="journal article" date="2019" name="Philos. Trans. R. Soc. Lond., B, Biol. Sci.">
        <title>Ant behaviour and brain gene expression of defending hosts depend on the ecological success of the intruding social parasite.</title>
        <authorList>
            <person name="Kaur R."/>
            <person name="Stoldt M."/>
            <person name="Jongepier E."/>
            <person name="Feldmeyer B."/>
            <person name="Menzel F."/>
            <person name="Bornberg-Bauer E."/>
            <person name="Foitzik S."/>
        </authorList>
    </citation>
    <scope>NUCLEOTIDE SEQUENCE [LARGE SCALE GENOMIC DNA]</scope>
    <source>
        <tissue evidence="2">Whole body</tissue>
    </source>
</reference>
<accession>A0A4V3S9X0</accession>
<name>A0A4V3S9X0_9HYME</name>
<evidence type="ECO:0000313" key="2">
    <source>
        <dbReference type="EMBL" id="TGZ46504.1"/>
    </source>
</evidence>
<comment type="caution">
    <text evidence="2">The sequence shown here is derived from an EMBL/GenBank/DDBJ whole genome shotgun (WGS) entry which is preliminary data.</text>
</comment>
<evidence type="ECO:0000256" key="1">
    <source>
        <dbReference type="SAM" id="Coils"/>
    </source>
</evidence>
<organism evidence="2 3">
    <name type="scientific">Temnothorax longispinosus</name>
    <dbReference type="NCBI Taxonomy" id="300112"/>
    <lineage>
        <taxon>Eukaryota</taxon>
        <taxon>Metazoa</taxon>
        <taxon>Ecdysozoa</taxon>
        <taxon>Arthropoda</taxon>
        <taxon>Hexapoda</taxon>
        <taxon>Insecta</taxon>
        <taxon>Pterygota</taxon>
        <taxon>Neoptera</taxon>
        <taxon>Endopterygota</taxon>
        <taxon>Hymenoptera</taxon>
        <taxon>Apocrita</taxon>
        <taxon>Aculeata</taxon>
        <taxon>Formicoidea</taxon>
        <taxon>Formicidae</taxon>
        <taxon>Myrmicinae</taxon>
        <taxon>Temnothorax</taxon>
    </lineage>
</organism>
<dbReference type="EMBL" id="QBLH01002864">
    <property type="protein sequence ID" value="TGZ46504.1"/>
    <property type="molecule type" value="Genomic_DNA"/>
</dbReference>
<sequence>MRESKGTPERLGCEARKIKGPGYTMRELSEMAAWSFERAIDRPVERQRNVIVARQVRNGAGSFCDGSRDRAIESLTWRHEADALPRMEREGRIIAEAVERIVEEKVRKMLRERKEDDRKKDERMEELEEKVRSLERKVERMEQSGGKRKREEYEESGTVVRRRNGGRGVEEEKWGAKESNWEKVKELFKEGLKVRVTVREVIVMGQRGIWMTILVKLGNEEEK</sequence>
<proteinExistence type="predicted"/>
<dbReference type="AlphaFoldDB" id="A0A4V3S9X0"/>